<sequence>MRSFWAIFLLLLFSFSAQAQNAPAEKPKVTRILFLLDASGSMLAPWEGQPRWNVAKRMLSKMVDSLNAYPNLELGLRVYGHQFPNADKNCQDSRLEVPFAPKNAKAIKDKLTTLKAQGNTPITYSLLQSANDFPTDKSSRNVLLLITDGLESCNADPCAASVALQRKHVFLKPFVIGIGAEKEFGKQLECLGQYYNAAEIKTFRTVMNDVIAQTLSKTTVAVNLTDADGRPVESNVNMTFVNNVTEQPEYNYVHYRDAQGKADVLAIDALQSYDLVINTVPPVRQSNLAIKPGKANVLTFKTPQGVLWLQNPQLAPNPYGTVQAVVRDPQKNTVASFPFGTKQKLLAGNYEVELLTLPRITRRVTVKQGQELEVTYPAPGTLNITTDLKGYGSIYKLNNDESQTWIYNLPDGGSSKLNLPMQPGAYRLVFRTKTSTGSKFTDVRNFSIRSGQTTSVAIFGK</sequence>
<dbReference type="Pfam" id="PF00092">
    <property type="entry name" value="VWA"/>
    <property type="match status" value="1"/>
</dbReference>
<dbReference type="InterPro" id="IPR036465">
    <property type="entry name" value="vWFA_dom_sf"/>
</dbReference>
<accession>A0A0U3SLC3</accession>
<feature type="chain" id="PRO_5006845134" evidence="1">
    <location>
        <begin position="20"/>
        <end position="461"/>
    </location>
</feature>
<feature type="signal peptide" evidence="1">
    <location>
        <begin position="1"/>
        <end position="19"/>
    </location>
</feature>
<dbReference type="KEGG" id="hyg:AUC43_18810"/>
<evidence type="ECO:0000256" key="1">
    <source>
        <dbReference type="SAM" id="SignalP"/>
    </source>
</evidence>
<proteinExistence type="predicted"/>
<dbReference type="AlphaFoldDB" id="A0A0U3SLC3"/>
<reference evidence="3 4" key="1">
    <citation type="submission" date="2015-12" db="EMBL/GenBank/DDBJ databases">
        <authorList>
            <person name="Shamseldin A."/>
            <person name="Moawad H."/>
            <person name="Abd El-Rahim W.M."/>
            <person name="Sadowsky M.J."/>
        </authorList>
    </citation>
    <scope>NUCLEOTIDE SEQUENCE [LARGE SCALE GENOMIC DNA]</scope>
    <source>
        <strain evidence="3 4">DG5B</strain>
    </source>
</reference>
<evidence type="ECO:0000313" key="3">
    <source>
        <dbReference type="EMBL" id="ALW86948.1"/>
    </source>
</evidence>
<dbReference type="SMART" id="SM00327">
    <property type="entry name" value="VWA"/>
    <property type="match status" value="1"/>
</dbReference>
<name>A0A0U3SLC3_9BACT</name>
<evidence type="ECO:0000259" key="2">
    <source>
        <dbReference type="PROSITE" id="PS50234"/>
    </source>
</evidence>
<keyword evidence="1" id="KW-0732">Signal</keyword>
<gene>
    <name evidence="3" type="ORF">AUC43_18810</name>
</gene>
<dbReference type="PROSITE" id="PS50234">
    <property type="entry name" value="VWFA"/>
    <property type="match status" value="1"/>
</dbReference>
<dbReference type="STRING" id="1411621.AUC43_18810"/>
<dbReference type="EMBL" id="CP013909">
    <property type="protein sequence ID" value="ALW86948.1"/>
    <property type="molecule type" value="Genomic_DNA"/>
</dbReference>
<protein>
    <submittedName>
        <fullName evidence="3">von willebrand factor type a</fullName>
    </submittedName>
</protein>
<keyword evidence="4" id="KW-1185">Reference proteome</keyword>
<organism evidence="3 4">
    <name type="scientific">Hymenobacter sedentarius</name>
    <dbReference type="NCBI Taxonomy" id="1411621"/>
    <lineage>
        <taxon>Bacteria</taxon>
        <taxon>Pseudomonadati</taxon>
        <taxon>Bacteroidota</taxon>
        <taxon>Cytophagia</taxon>
        <taxon>Cytophagales</taxon>
        <taxon>Hymenobacteraceae</taxon>
        <taxon>Hymenobacter</taxon>
    </lineage>
</organism>
<dbReference type="SUPFAM" id="SSF53300">
    <property type="entry name" value="vWA-like"/>
    <property type="match status" value="1"/>
</dbReference>
<feature type="domain" description="VWFA" evidence="2">
    <location>
        <begin position="31"/>
        <end position="215"/>
    </location>
</feature>
<dbReference type="InterPro" id="IPR002035">
    <property type="entry name" value="VWF_A"/>
</dbReference>
<dbReference type="Gene3D" id="3.40.50.410">
    <property type="entry name" value="von Willebrand factor, type A domain"/>
    <property type="match status" value="1"/>
</dbReference>
<dbReference type="Proteomes" id="UP000059542">
    <property type="component" value="Chromosome"/>
</dbReference>
<evidence type="ECO:0000313" key="4">
    <source>
        <dbReference type="Proteomes" id="UP000059542"/>
    </source>
</evidence>